<sequence length="408" mass="45677">MPRLTLISIGTALLAFTSVATSLRLHKLPIGVSESLIMMLFTWLLIKKKSMINPKHPIVLFWVSIIIISIIAASLSKATGAGATHTTIAYIYSTCFSITALAYLQKLSSEELKSVIKALAIIPTALLLIPFFIFLSGSSNLSDLFELNTYLPNRFSAWSANPNQLALLLLPIPIWFIASTQQENWQGIRLVRNLLFIWITFLIGMCIRSDALLLSWSIGLPILLLISFFWSKPIERKIQSLSIVAFVLAFGLFKLMSDGIDREYFPNLANSDSTFGVGFDKEKANVRKTLRDQATHIWLKSPIIGNGPGAFSYLKDPEDRQEAHNLILDLLTQTGITGVSVFTALYIWLLIRAYQSRDPYSLTVLIILMIFSAAHFTLRQPLFSLYIILCSLMTGSNRLATEQKKQPL</sequence>
<feature type="transmembrane region" description="Helical" evidence="5">
    <location>
        <begin position="155"/>
        <end position="178"/>
    </location>
</feature>
<evidence type="ECO:0000256" key="3">
    <source>
        <dbReference type="ARBA" id="ARBA00022989"/>
    </source>
</evidence>
<dbReference type="RefSeq" id="WP_282877426.1">
    <property type="nucleotide sequence ID" value="NZ_CP133164.1"/>
</dbReference>
<evidence type="ECO:0000256" key="2">
    <source>
        <dbReference type="ARBA" id="ARBA00022692"/>
    </source>
</evidence>
<feature type="transmembrane region" description="Helical" evidence="5">
    <location>
        <begin position="213"/>
        <end position="231"/>
    </location>
</feature>
<feature type="transmembrane region" description="Helical" evidence="5">
    <location>
        <begin position="360"/>
        <end position="377"/>
    </location>
</feature>
<feature type="transmembrane region" description="Helical" evidence="5">
    <location>
        <begin position="87"/>
        <end position="104"/>
    </location>
</feature>
<organism evidence="7 8">
    <name type="scientific">Pseudomonas piscis</name>
    <dbReference type="NCBI Taxonomy" id="2614538"/>
    <lineage>
        <taxon>Bacteria</taxon>
        <taxon>Pseudomonadati</taxon>
        <taxon>Pseudomonadota</taxon>
        <taxon>Gammaproteobacteria</taxon>
        <taxon>Pseudomonadales</taxon>
        <taxon>Pseudomonadaceae</taxon>
        <taxon>Pseudomonas</taxon>
    </lineage>
</organism>
<reference evidence="7 8" key="1">
    <citation type="journal article" date="2023" name="Access Microbiol">
        <title>The genome of a steinernematid-associated Pseudomonas piscis bacterium encodes the biosynthesis of insect toxins.</title>
        <authorList>
            <person name="Awori R.M."/>
            <person name="Hendre P."/>
            <person name="Amugune N.O."/>
        </authorList>
    </citation>
    <scope>NUCLEOTIDE SEQUENCE [LARGE SCALE GENOMIC DNA]</scope>
    <source>
        <strain evidence="7 8">75</strain>
    </source>
</reference>
<evidence type="ECO:0000256" key="5">
    <source>
        <dbReference type="SAM" id="Phobius"/>
    </source>
</evidence>
<evidence type="ECO:0000256" key="1">
    <source>
        <dbReference type="ARBA" id="ARBA00004141"/>
    </source>
</evidence>
<name>A0ABY9NCG2_9PSED</name>
<dbReference type="EMBL" id="CP133164">
    <property type="protein sequence ID" value="WMN16071.1"/>
    <property type="molecule type" value="Genomic_DNA"/>
</dbReference>
<dbReference type="PANTHER" id="PTHR37422">
    <property type="entry name" value="TEICHURONIC ACID BIOSYNTHESIS PROTEIN TUAE"/>
    <property type="match status" value="1"/>
</dbReference>
<keyword evidence="7" id="KW-0436">Ligase</keyword>
<accession>A0ABY9NCG2</accession>
<keyword evidence="2 5" id="KW-0812">Transmembrane</keyword>
<proteinExistence type="predicted"/>
<dbReference type="PANTHER" id="PTHR37422:SF13">
    <property type="entry name" value="LIPOPOLYSACCHARIDE BIOSYNTHESIS PROTEIN PA4999-RELATED"/>
    <property type="match status" value="1"/>
</dbReference>
<feature type="transmembrane region" description="Helical" evidence="5">
    <location>
        <begin position="190"/>
        <end position="207"/>
    </location>
</feature>
<dbReference type="Pfam" id="PF04932">
    <property type="entry name" value="Wzy_C"/>
    <property type="match status" value="1"/>
</dbReference>
<comment type="subcellular location">
    <subcellularLocation>
        <location evidence="1">Membrane</location>
        <topology evidence="1">Multi-pass membrane protein</topology>
    </subcellularLocation>
</comment>
<keyword evidence="8" id="KW-1185">Reference proteome</keyword>
<feature type="transmembrane region" description="Helical" evidence="5">
    <location>
        <begin position="238"/>
        <end position="256"/>
    </location>
</feature>
<feature type="transmembrane region" description="Helical" evidence="5">
    <location>
        <begin position="116"/>
        <end position="135"/>
    </location>
</feature>
<dbReference type="InterPro" id="IPR051533">
    <property type="entry name" value="WaaL-like"/>
</dbReference>
<feature type="transmembrane region" description="Helical" evidence="5">
    <location>
        <begin position="383"/>
        <end position="400"/>
    </location>
</feature>
<evidence type="ECO:0000313" key="8">
    <source>
        <dbReference type="Proteomes" id="UP001237292"/>
    </source>
</evidence>
<evidence type="ECO:0000259" key="6">
    <source>
        <dbReference type="Pfam" id="PF04932"/>
    </source>
</evidence>
<feature type="transmembrane region" description="Helical" evidence="5">
    <location>
        <begin position="58"/>
        <end position="75"/>
    </location>
</feature>
<keyword evidence="3 5" id="KW-1133">Transmembrane helix</keyword>
<protein>
    <submittedName>
        <fullName evidence="7">O-antigen ligase family protein</fullName>
    </submittedName>
</protein>
<gene>
    <name evidence="7" type="ORF">QL104_22320</name>
</gene>
<dbReference type="InterPro" id="IPR007016">
    <property type="entry name" value="O-antigen_ligase-rel_domated"/>
</dbReference>
<dbReference type="Proteomes" id="UP001237292">
    <property type="component" value="Chromosome"/>
</dbReference>
<feature type="domain" description="O-antigen ligase-related" evidence="6">
    <location>
        <begin position="197"/>
        <end position="342"/>
    </location>
</feature>
<dbReference type="GO" id="GO:0016874">
    <property type="term" value="F:ligase activity"/>
    <property type="evidence" value="ECO:0007669"/>
    <property type="project" value="UniProtKB-KW"/>
</dbReference>
<evidence type="ECO:0000313" key="7">
    <source>
        <dbReference type="EMBL" id="WMN16071.1"/>
    </source>
</evidence>
<feature type="transmembrane region" description="Helical" evidence="5">
    <location>
        <begin position="330"/>
        <end position="351"/>
    </location>
</feature>
<feature type="transmembrane region" description="Helical" evidence="5">
    <location>
        <begin position="30"/>
        <end position="46"/>
    </location>
</feature>
<keyword evidence="4 5" id="KW-0472">Membrane</keyword>
<evidence type="ECO:0000256" key="4">
    <source>
        <dbReference type="ARBA" id="ARBA00023136"/>
    </source>
</evidence>